<keyword evidence="3" id="KW-1185">Reference proteome</keyword>
<dbReference type="InterPro" id="IPR008928">
    <property type="entry name" value="6-hairpin_glycosidase_sf"/>
</dbReference>
<dbReference type="SUPFAM" id="SSF48208">
    <property type="entry name" value="Six-hairpin glycosidases"/>
    <property type="match status" value="1"/>
</dbReference>
<evidence type="ECO:0000256" key="1">
    <source>
        <dbReference type="SAM" id="SignalP"/>
    </source>
</evidence>
<dbReference type="Gene3D" id="1.50.10.10">
    <property type="match status" value="1"/>
</dbReference>
<reference evidence="3" key="1">
    <citation type="journal article" date="2019" name="Int. J. Syst. Evol. Microbiol.">
        <title>The Global Catalogue of Microorganisms (GCM) 10K type strain sequencing project: providing services to taxonomists for standard genome sequencing and annotation.</title>
        <authorList>
            <consortium name="The Broad Institute Genomics Platform"/>
            <consortium name="The Broad Institute Genome Sequencing Center for Infectious Disease"/>
            <person name="Wu L."/>
            <person name="Ma J."/>
        </authorList>
    </citation>
    <scope>NUCLEOTIDE SEQUENCE [LARGE SCALE GENOMIC DNA]</scope>
    <source>
        <strain evidence="3">JCM 17085</strain>
    </source>
</reference>
<accession>A0ABP7WQD1</accession>
<evidence type="ECO:0000313" key="3">
    <source>
        <dbReference type="Proteomes" id="UP001500841"/>
    </source>
</evidence>
<feature type="signal peptide" evidence="1">
    <location>
        <begin position="1"/>
        <end position="21"/>
    </location>
</feature>
<evidence type="ECO:0000313" key="2">
    <source>
        <dbReference type="EMBL" id="GAA4093929.1"/>
    </source>
</evidence>
<dbReference type="EMBL" id="BAABCV010000005">
    <property type="protein sequence ID" value="GAA4093929.1"/>
    <property type="molecule type" value="Genomic_DNA"/>
</dbReference>
<comment type="caution">
    <text evidence="2">The sequence shown here is derived from an EMBL/GenBank/DDBJ whole genome shotgun (WGS) entry which is preliminary data.</text>
</comment>
<name>A0ABP7WQD1_9SPHI</name>
<proteinExistence type="predicted"/>
<gene>
    <name evidence="2" type="ORF">GCM10022392_15620</name>
</gene>
<dbReference type="InterPro" id="IPR012341">
    <property type="entry name" value="6hp_glycosidase-like_sf"/>
</dbReference>
<evidence type="ECO:0008006" key="4">
    <source>
        <dbReference type="Google" id="ProtNLM"/>
    </source>
</evidence>
<sequence>MIKHYLFASIAAAFLNVHSFAQGNQKELAQNILNNPAFDTVQTRAIKLLSGFSAGTSYNEVWIRDFNTFIDGSLKAHSKEEVKQMLLMFFKIQGDDGNIVDGVVETKKANVGYNYRHSDLLPGWEAHKNTVETDQESSLVQAVRKYIDVTGDVSILNEQIGGKPVISRLEAALNYIMKDRWSAKYGLVTGATTIDWGDVQPETGWGVAINQKTKWAIDIYDNAMFATALHDFMHFKPKGYKSSRDWATVATKLKSNVRKYLWDAKAQKYIPHLYLNGSPFSKGFKENEILYTGGSVCAILAGFNTIAEILEINRQMLAAAAKEPHATIGMTVYPPYPKEEFPNMAPFNYQNGGDWTWFGGRMTEALLKYGLAQQAYDDLIPMIDRTLKNKGFFEFYNVKTGAPSGSGSFRGEAGVLYDAVNQLKQWAAKHQ</sequence>
<feature type="chain" id="PRO_5045865255" description="Glycosyl hydrolase 36 catalytic domain-containing protein" evidence="1">
    <location>
        <begin position="22"/>
        <end position="431"/>
    </location>
</feature>
<protein>
    <recommendedName>
        <fullName evidence="4">Glycosyl hydrolase 36 catalytic domain-containing protein</fullName>
    </recommendedName>
</protein>
<dbReference type="Proteomes" id="UP001500841">
    <property type="component" value="Unassembled WGS sequence"/>
</dbReference>
<dbReference type="RefSeq" id="WP_345102608.1">
    <property type="nucleotide sequence ID" value="NZ_BAABCV010000005.1"/>
</dbReference>
<organism evidence="2 3">
    <name type="scientific">Mucilaginibacter panaciglaebae</name>
    <dbReference type="NCBI Taxonomy" id="502331"/>
    <lineage>
        <taxon>Bacteria</taxon>
        <taxon>Pseudomonadati</taxon>
        <taxon>Bacteroidota</taxon>
        <taxon>Sphingobacteriia</taxon>
        <taxon>Sphingobacteriales</taxon>
        <taxon>Sphingobacteriaceae</taxon>
        <taxon>Mucilaginibacter</taxon>
    </lineage>
</organism>
<keyword evidence="1" id="KW-0732">Signal</keyword>